<keyword evidence="3" id="KW-0645">Protease</keyword>
<keyword evidence="4" id="KW-1185">Reference proteome</keyword>
<dbReference type="InterPro" id="IPR029058">
    <property type="entry name" value="AB_hydrolase_fold"/>
</dbReference>
<evidence type="ECO:0000313" key="4">
    <source>
        <dbReference type="Proteomes" id="UP000315677"/>
    </source>
</evidence>
<reference evidence="3 4" key="1">
    <citation type="submission" date="2019-06" db="EMBL/GenBank/DDBJ databases">
        <title>Sequencing the genomes of 1000 actinobacteria strains.</title>
        <authorList>
            <person name="Klenk H.-P."/>
        </authorList>
    </citation>
    <scope>NUCLEOTIDE SEQUENCE [LARGE SCALE GENOMIC DNA]</scope>
    <source>
        <strain evidence="3 4">DSM 45301</strain>
    </source>
</reference>
<evidence type="ECO:0000259" key="1">
    <source>
        <dbReference type="Pfam" id="PF00144"/>
    </source>
</evidence>
<evidence type="ECO:0000259" key="2">
    <source>
        <dbReference type="Pfam" id="PF00326"/>
    </source>
</evidence>
<dbReference type="GO" id="GO:0008236">
    <property type="term" value="F:serine-type peptidase activity"/>
    <property type="evidence" value="ECO:0007669"/>
    <property type="project" value="InterPro"/>
</dbReference>
<keyword evidence="3" id="KW-0378">Hydrolase</keyword>
<dbReference type="SUPFAM" id="SSF53474">
    <property type="entry name" value="alpha/beta-Hydrolases"/>
    <property type="match status" value="1"/>
</dbReference>
<dbReference type="InterPro" id="IPR011042">
    <property type="entry name" value="6-blade_b-propeller_TolB-like"/>
</dbReference>
<dbReference type="GO" id="GO:0004177">
    <property type="term" value="F:aminopeptidase activity"/>
    <property type="evidence" value="ECO:0007669"/>
    <property type="project" value="UniProtKB-KW"/>
</dbReference>
<dbReference type="Gene3D" id="3.40.710.10">
    <property type="entry name" value="DD-peptidase/beta-lactamase superfamily"/>
    <property type="match status" value="1"/>
</dbReference>
<dbReference type="PANTHER" id="PTHR46825">
    <property type="entry name" value="D-ALANYL-D-ALANINE-CARBOXYPEPTIDASE/ENDOPEPTIDASE AMPH"/>
    <property type="match status" value="1"/>
</dbReference>
<protein>
    <submittedName>
        <fullName evidence="3">Dipeptidyl aminopeptidase/acylaminoacyl peptidase</fullName>
    </submittedName>
</protein>
<dbReference type="GO" id="GO:0006508">
    <property type="term" value="P:proteolysis"/>
    <property type="evidence" value="ECO:0007669"/>
    <property type="project" value="InterPro"/>
</dbReference>
<comment type="caution">
    <text evidence="3">The sequence shown here is derived from an EMBL/GenBank/DDBJ whole genome shotgun (WGS) entry which is preliminary data.</text>
</comment>
<evidence type="ECO:0000313" key="3">
    <source>
        <dbReference type="EMBL" id="TQM12034.1"/>
    </source>
</evidence>
<dbReference type="Pfam" id="PF00326">
    <property type="entry name" value="Peptidase_S9"/>
    <property type="match status" value="1"/>
</dbReference>
<dbReference type="InterPro" id="IPR001466">
    <property type="entry name" value="Beta-lactam-related"/>
</dbReference>
<gene>
    <name evidence="3" type="ORF">FB558_4611</name>
</gene>
<dbReference type="Pfam" id="PF00144">
    <property type="entry name" value="Beta-lactamase"/>
    <property type="match status" value="1"/>
</dbReference>
<feature type="domain" description="Peptidase S9 prolyl oligopeptidase catalytic" evidence="2">
    <location>
        <begin position="451"/>
        <end position="652"/>
    </location>
</feature>
<dbReference type="InterPro" id="IPR012338">
    <property type="entry name" value="Beta-lactam/transpept-like"/>
</dbReference>
<dbReference type="InterPro" id="IPR011659">
    <property type="entry name" value="WD40"/>
</dbReference>
<dbReference type="Gene3D" id="2.120.10.30">
    <property type="entry name" value="TolB, C-terminal domain"/>
    <property type="match status" value="2"/>
</dbReference>
<dbReference type="Pfam" id="PF07676">
    <property type="entry name" value="PD40"/>
    <property type="match status" value="3"/>
</dbReference>
<accession>A0A543DRU2</accession>
<name>A0A543DRU2_9PSEU</name>
<dbReference type="InterPro" id="IPR001375">
    <property type="entry name" value="Peptidase_S9_cat"/>
</dbReference>
<dbReference type="EMBL" id="VFPA01000002">
    <property type="protein sequence ID" value="TQM12034.1"/>
    <property type="molecule type" value="Genomic_DNA"/>
</dbReference>
<proteinExistence type="predicted"/>
<dbReference type="RefSeq" id="WP_142056428.1">
    <property type="nucleotide sequence ID" value="NZ_VFPA01000002.1"/>
</dbReference>
<dbReference type="SUPFAM" id="SSF56601">
    <property type="entry name" value="beta-lactamase/transpeptidase-like"/>
    <property type="match status" value="1"/>
</dbReference>
<feature type="domain" description="Beta-lactamase-related" evidence="1">
    <location>
        <begin position="663"/>
        <end position="994"/>
    </location>
</feature>
<dbReference type="Proteomes" id="UP000315677">
    <property type="component" value="Unassembled WGS sequence"/>
</dbReference>
<dbReference type="PANTHER" id="PTHR46825:SF9">
    <property type="entry name" value="BETA-LACTAMASE-RELATED DOMAIN-CONTAINING PROTEIN"/>
    <property type="match status" value="1"/>
</dbReference>
<sequence length="1116" mass="117851">MGTPLEVDDVHQVPLPSAPSISPDGRLVVYVLRTTDVAADADRYSLWAVATGGDGTPVRLTRGDADTAPAIAPDGRRVAFLRRTPDGAQLHLLALDGGEPEPLTELPHGAGPPVWSPDGTRIAFVAPVERGAQGEEAPVVVDRLDHKVDGAGLRRTRRRHMHVLDLATATVRQLTDGDWDAGHPAWSPDGRTLAFAAAPEPDADLTLASAVHVLDVDAARGGAGPRRVGPARGTAALAVWTREGEHLLVTGTPEVAIGHTGLLRVPADAGSATAAPDPVDLAAPLDRNVMPGGPGYPGGAAQLAADGHTVVFCVRDRGCTHVYATDVDSGSPPRPVLTGADVVVSGLSVARDADRAAVVVADGDAYGEVAVVELGTGALTRLTTHTADALPDVTLFRAEPREFTVHDGSVVHGWLLRDPAASSPAPLLLDVHGGPHNAWHPAADAAHSYHQALAARGWAVLTLNPRASDGYGGDFYTGAVGAWGLADERDFLDPLDQLVAEGVADPDRLAVSGYSYGGYMTCWLTGRTDRFAAAVAGGVVVDLRALAGTSDLGHGLASLEFGDAPERVRAQSPIEHVEHVRTPTLVLHGLADERCPAGQAEQWFSALRTRGVPARLVLYPGASHLFILDGRPSHRSDYGHRILDWLERHVGGRRALDAAHWQRRLGELAERCQVPGAGLAVLRLGSGPGGADELVEATHGVLSRATGVEVTPDTAFQIGSITKVWTATLVMQLVDEGRIDLDAPITDVLPDFRAGDAEVTEKVTMRHLLSHTSGIDGDIFTDTGRGDDCVEAYVRQLDGAAQNHPLGATFSYCNSGFILAGRVVEVLTGLTWDAALRERLAAPLGLAHTSTLPEEAVLGRVAVGHVGEPDEEPRPTPVWLLPRSAGPAGLVNATPRDVAGFAAMHLRGGTAPDGTSVLTAASVAAMQECQFELPDRHTLGDSWGLGWIRFTWDGRRVIGHDGNTIGQSAFLRVVPDAGIAVVLLTNGGHARDLFQQLYREVLAETADLAMPAPLAPPADPPPVDADRYTGVYERTSVTSEVFERDGTLVLRTTSTGPVAAALGEPTHEYDLVPVAEDLFVMRAPGVETWTPVTFYRLPDGSEYVHYGVRANPKRRS</sequence>
<keyword evidence="3" id="KW-0031">Aminopeptidase</keyword>
<dbReference type="InterPro" id="IPR050491">
    <property type="entry name" value="AmpC-like"/>
</dbReference>
<dbReference type="AlphaFoldDB" id="A0A543DRU2"/>
<dbReference type="Gene3D" id="3.40.50.1820">
    <property type="entry name" value="alpha/beta hydrolase"/>
    <property type="match status" value="1"/>
</dbReference>
<dbReference type="SUPFAM" id="SSF82171">
    <property type="entry name" value="DPP6 N-terminal domain-like"/>
    <property type="match status" value="1"/>
</dbReference>
<organism evidence="3 4">
    <name type="scientific">Pseudonocardia kunmingensis</name>
    <dbReference type="NCBI Taxonomy" id="630975"/>
    <lineage>
        <taxon>Bacteria</taxon>
        <taxon>Bacillati</taxon>
        <taxon>Actinomycetota</taxon>
        <taxon>Actinomycetes</taxon>
        <taxon>Pseudonocardiales</taxon>
        <taxon>Pseudonocardiaceae</taxon>
        <taxon>Pseudonocardia</taxon>
    </lineage>
</organism>
<dbReference type="OrthoDB" id="262125at2"/>